<evidence type="ECO:0000313" key="2">
    <source>
        <dbReference type="EMBL" id="KKW68682.1"/>
    </source>
</evidence>
<evidence type="ECO:0000313" key="3">
    <source>
        <dbReference type="Proteomes" id="UP000050580"/>
    </source>
</evidence>
<dbReference type="AlphaFoldDB" id="A0A0U1Q1R0"/>
<protein>
    <recommendedName>
        <fullName evidence="1">PIN-like domain-containing protein</fullName>
    </recommendedName>
</protein>
<dbReference type="STRING" id="1610491.AAV94_03940"/>
<dbReference type="PATRIC" id="fig|1610491.3.peg.841"/>
<comment type="caution">
    <text evidence="2">The sequence shown here is derived from an EMBL/GenBank/DDBJ whole genome shotgun (WGS) entry which is preliminary data.</text>
</comment>
<dbReference type="InterPro" id="IPR041494">
    <property type="entry name" value="PIN7"/>
</dbReference>
<dbReference type="OrthoDB" id="9791898at2"/>
<dbReference type="EMBL" id="LBNQ01000016">
    <property type="protein sequence ID" value="KKW68682.1"/>
    <property type="molecule type" value="Genomic_DNA"/>
</dbReference>
<evidence type="ECO:0000259" key="1">
    <source>
        <dbReference type="Pfam" id="PF18475"/>
    </source>
</evidence>
<reference evidence="2 3" key="1">
    <citation type="submission" date="2015-05" db="EMBL/GenBank/DDBJ databases">
        <title>Draft genome sequence of Lampropedia sp. CT6, isolated from the microbial mat of a hot water spring, located at Manikaran, India.</title>
        <authorList>
            <person name="Tripathi C."/>
            <person name="Rani P."/>
            <person name="Mahato N.K."/>
            <person name="Lal R."/>
        </authorList>
    </citation>
    <scope>NUCLEOTIDE SEQUENCE [LARGE SCALE GENOMIC DNA]</scope>
    <source>
        <strain evidence="2 3">CT6</strain>
    </source>
</reference>
<dbReference type="RefSeq" id="WP_046741029.1">
    <property type="nucleotide sequence ID" value="NZ_LBNQ01000016.1"/>
</dbReference>
<organism evidence="2 3">
    <name type="scientific">Lampropedia cohaerens</name>
    <dbReference type="NCBI Taxonomy" id="1610491"/>
    <lineage>
        <taxon>Bacteria</taxon>
        <taxon>Pseudomonadati</taxon>
        <taxon>Pseudomonadota</taxon>
        <taxon>Betaproteobacteria</taxon>
        <taxon>Burkholderiales</taxon>
        <taxon>Comamonadaceae</taxon>
        <taxon>Lampropedia</taxon>
    </lineage>
</organism>
<accession>A0A0U1Q1R0</accession>
<keyword evidence="3" id="KW-1185">Reference proteome</keyword>
<dbReference type="Pfam" id="PF18475">
    <property type="entry name" value="PIN7"/>
    <property type="match status" value="1"/>
</dbReference>
<gene>
    <name evidence="2" type="ORF">AAV94_03940</name>
</gene>
<name>A0A0U1Q1R0_9BURK</name>
<sequence length="197" mass="21755">MRNNYVLIDYENVQPDMSALRDLHQYRVLVFVGANQPRIAVSAAAQLQPLGERARYVQINGSGRNALDFHIAFYVGKLSAAEPDAYFHVISKDSGFDPLIAHLREQRIHAQRSESVAAIPALQAVTASNSDERMAALLANLRGRKQSRPRSIKTLTNTIHAVFQKKLSDADVEALIAEMKANGTLGGDDNKLIYALE</sequence>
<dbReference type="Proteomes" id="UP000050580">
    <property type="component" value="Unassembled WGS sequence"/>
</dbReference>
<proteinExistence type="predicted"/>
<feature type="domain" description="PIN-like" evidence="1">
    <location>
        <begin position="7"/>
        <end position="105"/>
    </location>
</feature>